<dbReference type="GO" id="GO:0016052">
    <property type="term" value="P:carbohydrate catabolic process"/>
    <property type="evidence" value="ECO:0007669"/>
    <property type="project" value="InterPro"/>
</dbReference>
<accession>A0A2G3DXW4</accession>
<dbReference type="InterPro" id="IPR013785">
    <property type="entry name" value="Aldolase_TIM"/>
</dbReference>
<dbReference type="CDD" id="cd14791">
    <property type="entry name" value="GH36"/>
    <property type="match status" value="1"/>
</dbReference>
<dbReference type="AlphaFoldDB" id="A0A2G3DXW4"/>
<evidence type="ECO:0000313" key="2">
    <source>
        <dbReference type="Proteomes" id="UP000225889"/>
    </source>
</evidence>
<dbReference type="InterPro" id="IPR002252">
    <property type="entry name" value="Glyco_hydro_36"/>
</dbReference>
<proteinExistence type="predicted"/>
<dbReference type="Pfam" id="PF02065">
    <property type="entry name" value="Melibiase"/>
    <property type="match status" value="1"/>
</dbReference>
<dbReference type="InterPro" id="IPR038417">
    <property type="entry name" value="Alpga-gal_N_sf"/>
</dbReference>
<organism evidence="1 2">
    <name type="scientific">Pseudobutyrivibrio ruminis</name>
    <dbReference type="NCBI Taxonomy" id="46206"/>
    <lineage>
        <taxon>Bacteria</taxon>
        <taxon>Bacillati</taxon>
        <taxon>Bacillota</taxon>
        <taxon>Clostridia</taxon>
        <taxon>Lachnospirales</taxon>
        <taxon>Lachnospiraceae</taxon>
        <taxon>Pseudobutyrivibrio</taxon>
    </lineage>
</organism>
<dbReference type="EMBL" id="PDYF01000008">
    <property type="protein sequence ID" value="PHU35781.1"/>
    <property type="molecule type" value="Genomic_DNA"/>
</dbReference>
<comment type="caution">
    <text evidence="1">The sequence shown here is derived from an EMBL/GenBank/DDBJ whole genome shotgun (WGS) entry which is preliminary data.</text>
</comment>
<dbReference type="Proteomes" id="UP000225889">
    <property type="component" value="Unassembled WGS sequence"/>
</dbReference>
<reference evidence="1 2" key="1">
    <citation type="submission" date="2017-10" db="EMBL/GenBank/DDBJ databases">
        <title>Resolving the taxonomy of Roseburia spp., Eubacterium rectale and Agathobacter spp. through phylogenomic analysis.</title>
        <authorList>
            <person name="Sheridan P.O."/>
            <person name="Walker A.W."/>
            <person name="Duncan S.H."/>
            <person name="Scott K.P."/>
            <person name="Toole P.W.O."/>
            <person name="Luis P."/>
            <person name="Flint H.J."/>
        </authorList>
    </citation>
    <scope>NUCLEOTIDE SEQUENCE [LARGE SCALE GENOMIC DNA]</scope>
    <source>
        <strain evidence="1 2">JK626</strain>
    </source>
</reference>
<protein>
    <submittedName>
        <fullName evidence="1">Alpha-galactosidase</fullName>
    </submittedName>
</protein>
<dbReference type="RefSeq" id="WP_099391521.1">
    <property type="nucleotide sequence ID" value="NZ_PDYF01000008.1"/>
</dbReference>
<dbReference type="SUPFAM" id="SSF51445">
    <property type="entry name" value="(Trans)glycosidases"/>
    <property type="match status" value="1"/>
</dbReference>
<reference evidence="1 2" key="2">
    <citation type="submission" date="2017-10" db="EMBL/GenBank/DDBJ databases">
        <authorList>
            <person name="Banno H."/>
            <person name="Chua N.-H."/>
        </authorList>
    </citation>
    <scope>NUCLEOTIDE SEQUENCE [LARGE SCALE GENOMIC DNA]</scope>
    <source>
        <strain evidence="1 2">JK626</strain>
    </source>
</reference>
<evidence type="ECO:0000313" key="1">
    <source>
        <dbReference type="EMBL" id="PHU35781.1"/>
    </source>
</evidence>
<sequence length="703" mass="78897">MDKRQQIIPLGDMNGIYIISEEGRVSFSILPNNEDALSLDKINEDPLVQISCTGDSSGLGFSAGETRHNSGLTMDMKYESIDVKEDGDEKTVTTVTKSDNGLVARHVVEFTQGSRGVRVHTEVLNEGKEPVMIEALSSVNITGITPYTDDVARDRLVLHRYRSRWSAEGRHETRTIEELLLEPSWANFGFRCEKFGCLGSMPIRGFFPFAAIEDVGANVMWAISLACSSSWQFEITRSDSNLNLTCGLADFEFGHWRKELRPGEVFTSPEAYITAVAGGLADGESVETKLIDKACDRLLDVQRSKLLSHQRVSELPAIFNEYCTTWGEPSEQRIKELLSVIKGSDFKYFVIDAGWYADEITGWQDNMGDWNVANDLFPNGMKPVVEMINQAGMEAGIWFELETVGKDSNMVDDTPHLLTRDGKVVISGTRRFWDMRQTWVEDYLTEKVIDFLNDNGFKYIKIDYNDTIGMGCDGAESYGEGLRQCVEATKSFFRKIRKCVPDIAIEVCSSGGHRLEPSFMELGDFLSFSDAHEEREIPVIAADLQNLILAQKSQIWAVLRKDDEPKRIAYSVCAGMYGVLCISGDVEGLSKEKWKLAIDGVSFYKKVSPIIVSGITKRFGPFQNSNRALKDYQASVRYFENKALVLVHSFEHEDVQQIQIPLDGKYRICDIYEAGDHGVSIEGNNMVVSFKESFDALAVLIER</sequence>
<dbReference type="GO" id="GO:0004557">
    <property type="term" value="F:alpha-galactosidase activity"/>
    <property type="evidence" value="ECO:0007669"/>
    <property type="project" value="InterPro"/>
</dbReference>
<dbReference type="PRINTS" id="PR00743">
    <property type="entry name" value="GLHYDRLASE36"/>
</dbReference>
<dbReference type="InterPro" id="IPR017853">
    <property type="entry name" value="GH"/>
</dbReference>
<dbReference type="Gene3D" id="3.20.20.70">
    <property type="entry name" value="Aldolase class I"/>
    <property type="match status" value="1"/>
</dbReference>
<dbReference type="Gene3D" id="2.70.98.60">
    <property type="entry name" value="alpha-galactosidase from lactobacil brevis"/>
    <property type="match status" value="1"/>
</dbReference>
<gene>
    <name evidence="1" type="ORF">CSX01_04020</name>
</gene>
<name>A0A2G3DXW4_9FIRM</name>